<evidence type="ECO:0000256" key="1">
    <source>
        <dbReference type="ARBA" id="ARBA00022741"/>
    </source>
</evidence>
<comment type="caution">
    <text evidence="4">The sequence shown here is derived from an EMBL/GenBank/DDBJ whole genome shotgun (WGS) entry which is preliminary data.</text>
</comment>
<dbReference type="GO" id="GO:0051607">
    <property type="term" value="P:defense response to virus"/>
    <property type="evidence" value="ECO:0007669"/>
    <property type="project" value="UniProtKB-KW"/>
</dbReference>
<gene>
    <name evidence="4" type="ORF">TPSD3_07770</name>
</gene>
<dbReference type="InterPro" id="IPR052117">
    <property type="entry name" value="Cas10/Csm1_subtype-III-A"/>
</dbReference>
<dbReference type="AlphaFoldDB" id="A0A251X841"/>
<dbReference type="PANTHER" id="PTHR36528">
    <property type="entry name" value="CRISPR SYSTEM SINGLE-STRAND-SPECIFIC DEOXYRIBONUCLEASE CAS10/CSM1 (SUBTYPE III-A)"/>
    <property type="match status" value="1"/>
</dbReference>
<organism evidence="4 5">
    <name type="scientific">Thioflexithrix psekupsensis</name>
    <dbReference type="NCBI Taxonomy" id="1570016"/>
    <lineage>
        <taxon>Bacteria</taxon>
        <taxon>Pseudomonadati</taxon>
        <taxon>Pseudomonadota</taxon>
        <taxon>Gammaproteobacteria</taxon>
        <taxon>Thiotrichales</taxon>
        <taxon>Thioflexithrix</taxon>
    </lineage>
</organism>
<keyword evidence="1" id="KW-0547">Nucleotide-binding</keyword>
<dbReference type="PANTHER" id="PTHR36528:SF1">
    <property type="entry name" value="CRISPR SYSTEM SINGLE-STRAND-SPECIFIC DEOXYRIBONUCLEASE CAS10_CSM1 (SUBTYPE III-A)"/>
    <property type="match status" value="1"/>
</dbReference>
<evidence type="ECO:0000313" key="5">
    <source>
        <dbReference type="Proteomes" id="UP000194798"/>
    </source>
</evidence>
<sequence>MQFCKKRKLNKYSVKIDEKRLFLLSQDELTHFLKESRSESSLFERLNDFDCFKHHTEKNIYKTRLLGRWDKKKKKESRDWHFDQFATHADGIKRMGVLRMDVDNLGSIFSLGLGKNPSISQRASLSRQLNIFFSGYLNSLLEKYNKVQIIYSGGDDLFLIGSWDRLPYIADEIRRKFLHYCAHNENFSLSGGMVVVEGNYPMALSAVQAGEAEEAAKSLLRYKNGEKQTDKTKNSFCMLDIAIPWEIYQDVVEFRELIVSVIEGMENNKAIIDRLRKVVLAMGEYERLYLQKNKDNSTLHQLMQWQQWRWQLVYNLSRLKRSCSDNVKADISKIEEMLSKNGWEMQLPVNQWLELPVRWAEFLTRKE</sequence>
<dbReference type="NCBIfam" id="TIGR02578">
    <property type="entry name" value="cas_TM1811_Csm1"/>
    <property type="match status" value="1"/>
</dbReference>
<protein>
    <recommendedName>
        <fullName evidence="3">GGDEF domain-containing protein</fullName>
    </recommendedName>
</protein>
<dbReference type="InterPro" id="IPR013408">
    <property type="entry name" value="Cas10/Csm1"/>
</dbReference>
<evidence type="ECO:0000259" key="3">
    <source>
        <dbReference type="PROSITE" id="PS50887"/>
    </source>
</evidence>
<keyword evidence="5" id="KW-1185">Reference proteome</keyword>
<dbReference type="PROSITE" id="PS50887">
    <property type="entry name" value="GGDEF"/>
    <property type="match status" value="1"/>
</dbReference>
<dbReference type="Proteomes" id="UP000194798">
    <property type="component" value="Unassembled WGS sequence"/>
</dbReference>
<keyword evidence="2" id="KW-0051">Antiviral defense</keyword>
<dbReference type="InterPro" id="IPR054767">
    <property type="entry name" value="Cas10-Cmr2_palm2"/>
</dbReference>
<dbReference type="Gene3D" id="3.30.70.270">
    <property type="match status" value="1"/>
</dbReference>
<name>A0A251X841_9GAMM</name>
<proteinExistence type="predicted"/>
<feature type="domain" description="GGDEF" evidence="3">
    <location>
        <begin position="93"/>
        <end position="231"/>
    </location>
</feature>
<dbReference type="EMBL" id="MSLT01000012">
    <property type="protein sequence ID" value="OUD14219.1"/>
    <property type="molecule type" value="Genomic_DNA"/>
</dbReference>
<evidence type="ECO:0000313" key="4">
    <source>
        <dbReference type="EMBL" id="OUD14219.1"/>
    </source>
</evidence>
<dbReference type="RefSeq" id="WP_086488001.1">
    <property type="nucleotide sequence ID" value="NZ_MSLT01000012.1"/>
</dbReference>
<accession>A0A251X841</accession>
<evidence type="ECO:0000256" key="2">
    <source>
        <dbReference type="ARBA" id="ARBA00023118"/>
    </source>
</evidence>
<dbReference type="InterPro" id="IPR043128">
    <property type="entry name" value="Rev_trsase/Diguanyl_cyclase"/>
</dbReference>
<dbReference type="GO" id="GO:0000166">
    <property type="term" value="F:nucleotide binding"/>
    <property type="evidence" value="ECO:0007669"/>
    <property type="project" value="UniProtKB-KW"/>
</dbReference>
<dbReference type="InterPro" id="IPR000160">
    <property type="entry name" value="GGDEF_dom"/>
</dbReference>
<dbReference type="OrthoDB" id="9768769at2"/>
<reference evidence="4 5" key="1">
    <citation type="submission" date="2016-12" db="EMBL/GenBank/DDBJ databases">
        <title>Thioflexothrix psekupsii D3 genome sequencing and assembly.</title>
        <authorList>
            <person name="Fomenkov A."/>
            <person name="Vincze T."/>
            <person name="Grabovich M."/>
            <person name="Anton B.P."/>
            <person name="Dubinina G."/>
            <person name="Orlova M."/>
            <person name="Belousova E."/>
            <person name="Roberts R.J."/>
        </authorList>
    </citation>
    <scope>NUCLEOTIDE SEQUENCE [LARGE SCALE GENOMIC DNA]</scope>
    <source>
        <strain evidence="4">D3</strain>
    </source>
</reference>
<dbReference type="Pfam" id="PF22335">
    <property type="entry name" value="Cas10-Cmr2_palm2"/>
    <property type="match status" value="1"/>
</dbReference>